<dbReference type="AlphaFoldDB" id="A0A1J5N1I6"/>
<name>A0A1J5N1I6_9BACT</name>
<accession>A0A1J5N1I6</accession>
<dbReference type="EMBL" id="LKAQ01000004">
    <property type="protein sequence ID" value="OIQ49499.1"/>
    <property type="molecule type" value="Genomic_DNA"/>
</dbReference>
<dbReference type="Gene3D" id="3.30.70.270">
    <property type="match status" value="1"/>
</dbReference>
<dbReference type="PROSITE" id="PS50887">
    <property type="entry name" value="GGDEF"/>
    <property type="match status" value="1"/>
</dbReference>
<protein>
    <recommendedName>
        <fullName evidence="1">diguanylate cyclase</fullName>
        <ecNumber evidence="1">2.7.7.65</ecNumber>
    </recommendedName>
</protein>
<keyword evidence="3" id="KW-0472">Membrane</keyword>
<evidence type="ECO:0000256" key="3">
    <source>
        <dbReference type="SAM" id="Phobius"/>
    </source>
</evidence>
<keyword evidence="6" id="KW-1185">Reference proteome</keyword>
<dbReference type="CDD" id="cd01949">
    <property type="entry name" value="GGDEF"/>
    <property type="match status" value="1"/>
</dbReference>
<dbReference type="Pfam" id="PF00990">
    <property type="entry name" value="GGDEF"/>
    <property type="match status" value="1"/>
</dbReference>
<proteinExistence type="predicted"/>
<sequence>MIAAFSLISMLTGGILLYRSSLKIIRLYFYVSFACLIGRCLYEGSYQYYLLLVPLLIMLVLIHQLLKTQFSDYVENIARRIQYERASQADPLTGLANRRYMDAFMEKLLPISKRSNQEFQVSMIDIDHFKKYNDTHGHIKGDELLINLSHLIKRRIRSGDLFVRYGGEEFTLILAGCDQDSAKELFEEIMVDIKEELGVSISVGLSSSHRSNDFYQLLELADDALYSSKQNGRDCITFA</sequence>
<dbReference type="SMART" id="SM00267">
    <property type="entry name" value="GGDEF"/>
    <property type="match status" value="1"/>
</dbReference>
<evidence type="ECO:0000256" key="2">
    <source>
        <dbReference type="ARBA" id="ARBA00034247"/>
    </source>
</evidence>
<evidence type="ECO:0000256" key="1">
    <source>
        <dbReference type="ARBA" id="ARBA00012528"/>
    </source>
</evidence>
<dbReference type="SUPFAM" id="SSF55073">
    <property type="entry name" value="Nucleotide cyclase"/>
    <property type="match status" value="1"/>
</dbReference>
<dbReference type="EC" id="2.7.7.65" evidence="1"/>
<keyword evidence="3" id="KW-1133">Transmembrane helix</keyword>
<dbReference type="Proteomes" id="UP000181901">
    <property type="component" value="Unassembled WGS sequence"/>
</dbReference>
<keyword evidence="3" id="KW-0812">Transmembrane</keyword>
<keyword evidence="5" id="KW-0548">Nucleotidyltransferase</keyword>
<dbReference type="InterPro" id="IPR043128">
    <property type="entry name" value="Rev_trsase/Diguanyl_cyclase"/>
</dbReference>
<dbReference type="PANTHER" id="PTHR45138">
    <property type="entry name" value="REGULATORY COMPONENTS OF SENSORY TRANSDUCTION SYSTEM"/>
    <property type="match status" value="1"/>
</dbReference>
<comment type="caution">
    <text evidence="5">The sequence shown here is derived from an EMBL/GenBank/DDBJ whole genome shotgun (WGS) entry which is preliminary data.</text>
</comment>
<evidence type="ECO:0000313" key="5">
    <source>
        <dbReference type="EMBL" id="OIQ49499.1"/>
    </source>
</evidence>
<evidence type="ECO:0000259" key="4">
    <source>
        <dbReference type="PROSITE" id="PS50887"/>
    </source>
</evidence>
<gene>
    <name evidence="5" type="primary">ycdT</name>
    <name evidence="5" type="ORF">BerOc1_01424</name>
</gene>
<dbReference type="PANTHER" id="PTHR45138:SF9">
    <property type="entry name" value="DIGUANYLATE CYCLASE DGCM-RELATED"/>
    <property type="match status" value="1"/>
</dbReference>
<feature type="transmembrane region" description="Helical" evidence="3">
    <location>
        <begin position="49"/>
        <end position="66"/>
    </location>
</feature>
<evidence type="ECO:0000313" key="6">
    <source>
        <dbReference type="Proteomes" id="UP000181901"/>
    </source>
</evidence>
<organism evidence="5 6">
    <name type="scientific">Pseudodesulfovibrio hydrargyri</name>
    <dbReference type="NCBI Taxonomy" id="2125990"/>
    <lineage>
        <taxon>Bacteria</taxon>
        <taxon>Pseudomonadati</taxon>
        <taxon>Thermodesulfobacteriota</taxon>
        <taxon>Desulfovibrionia</taxon>
        <taxon>Desulfovibrionales</taxon>
        <taxon>Desulfovibrionaceae</taxon>
    </lineage>
</organism>
<reference evidence="5 6" key="1">
    <citation type="submission" date="2015-09" db="EMBL/GenBank/DDBJ databases">
        <title>Genome of Desulfovibrio dechloracetivorans BerOc1, a mercury methylating strain isolated from highly hydrocarbons and metals contaminated coastal sediments.</title>
        <authorList>
            <person name="Goni Urriza M."/>
            <person name="Gassie C."/>
            <person name="Bouchez O."/>
            <person name="Klopp C."/>
            <person name="Ranchou-Peyruse A."/>
            <person name="Remy G."/>
        </authorList>
    </citation>
    <scope>NUCLEOTIDE SEQUENCE [LARGE SCALE GENOMIC DNA]</scope>
    <source>
        <strain evidence="5 6">BerOc1</strain>
    </source>
</reference>
<dbReference type="InterPro" id="IPR000160">
    <property type="entry name" value="GGDEF_dom"/>
</dbReference>
<dbReference type="InterPro" id="IPR029787">
    <property type="entry name" value="Nucleotide_cyclase"/>
</dbReference>
<keyword evidence="5" id="KW-0808">Transferase</keyword>
<dbReference type="GO" id="GO:0052621">
    <property type="term" value="F:diguanylate cyclase activity"/>
    <property type="evidence" value="ECO:0007669"/>
    <property type="project" value="UniProtKB-EC"/>
</dbReference>
<dbReference type="InterPro" id="IPR050469">
    <property type="entry name" value="Diguanylate_Cyclase"/>
</dbReference>
<feature type="domain" description="GGDEF" evidence="4">
    <location>
        <begin position="117"/>
        <end position="239"/>
    </location>
</feature>
<dbReference type="NCBIfam" id="TIGR00254">
    <property type="entry name" value="GGDEF"/>
    <property type="match status" value="1"/>
</dbReference>
<comment type="catalytic activity">
    <reaction evidence="2">
        <text>2 GTP = 3',3'-c-di-GMP + 2 diphosphate</text>
        <dbReference type="Rhea" id="RHEA:24898"/>
        <dbReference type="ChEBI" id="CHEBI:33019"/>
        <dbReference type="ChEBI" id="CHEBI:37565"/>
        <dbReference type="ChEBI" id="CHEBI:58805"/>
        <dbReference type="EC" id="2.7.7.65"/>
    </reaction>
</comment>
<dbReference type="FunFam" id="3.30.70.270:FF:000001">
    <property type="entry name" value="Diguanylate cyclase domain protein"/>
    <property type="match status" value="1"/>
</dbReference>